<evidence type="ECO:0000313" key="10">
    <source>
        <dbReference type="Proteomes" id="UP000316167"/>
    </source>
</evidence>
<dbReference type="PIRSF" id="PIRSF010631">
    <property type="entry name" value="A-rhamnsds"/>
    <property type="match status" value="1"/>
</dbReference>
<dbReference type="EMBL" id="VLLE01000002">
    <property type="protein sequence ID" value="TWI85617.1"/>
    <property type="molecule type" value="Genomic_DNA"/>
</dbReference>
<accession>A0A562SWD8</accession>
<comment type="catalytic activity">
    <reaction evidence="1">
        <text>Hydrolysis of terminal non-reducing alpha-L-rhamnose residues in alpha-L-rhamnosides.</text>
        <dbReference type="EC" id="3.2.1.40"/>
    </reaction>
</comment>
<dbReference type="Pfam" id="PF08531">
    <property type="entry name" value="Bac_rhamnosid_N"/>
    <property type="match status" value="1"/>
</dbReference>
<feature type="chain" id="PRO_5022148468" description="alpha-L-rhamnosidase" evidence="4">
    <location>
        <begin position="20"/>
        <end position="910"/>
    </location>
</feature>
<evidence type="ECO:0000256" key="1">
    <source>
        <dbReference type="ARBA" id="ARBA00001445"/>
    </source>
</evidence>
<keyword evidence="10" id="KW-1185">Reference proteome</keyword>
<proteinExistence type="predicted"/>
<name>A0A562SWD8_9BACT</name>
<evidence type="ECO:0000256" key="4">
    <source>
        <dbReference type="SAM" id="SignalP"/>
    </source>
</evidence>
<feature type="domain" description="Bacterial alpha-L-rhamnosidase N-terminal" evidence="6">
    <location>
        <begin position="163"/>
        <end position="332"/>
    </location>
</feature>
<keyword evidence="4" id="KW-0732">Signal</keyword>
<dbReference type="Proteomes" id="UP000316167">
    <property type="component" value="Unassembled WGS sequence"/>
</dbReference>
<dbReference type="InterPro" id="IPR012341">
    <property type="entry name" value="6hp_glycosidase-like_sf"/>
</dbReference>
<evidence type="ECO:0000259" key="5">
    <source>
        <dbReference type="Pfam" id="PF05592"/>
    </source>
</evidence>
<dbReference type="Gene3D" id="2.60.420.10">
    <property type="entry name" value="Maltose phosphorylase, domain 3"/>
    <property type="match status" value="1"/>
</dbReference>
<evidence type="ECO:0000256" key="2">
    <source>
        <dbReference type="ARBA" id="ARBA00012652"/>
    </source>
</evidence>
<dbReference type="InterPro" id="IPR013783">
    <property type="entry name" value="Ig-like_fold"/>
</dbReference>
<dbReference type="InterPro" id="IPR035396">
    <property type="entry name" value="Bac_rhamnosid6H"/>
</dbReference>
<dbReference type="RefSeq" id="WP_144884665.1">
    <property type="nucleotide sequence ID" value="NZ_VLLE01000002.1"/>
</dbReference>
<evidence type="ECO:0000313" key="9">
    <source>
        <dbReference type="EMBL" id="TWI85617.1"/>
    </source>
</evidence>
<evidence type="ECO:0000259" key="7">
    <source>
        <dbReference type="Pfam" id="PF17389"/>
    </source>
</evidence>
<dbReference type="SUPFAM" id="SSF48208">
    <property type="entry name" value="Six-hairpin glycosidases"/>
    <property type="match status" value="1"/>
</dbReference>
<dbReference type="OrthoDB" id="9766741at2"/>
<dbReference type="Pfam" id="PF25788">
    <property type="entry name" value="Ig_Rha78A_N"/>
    <property type="match status" value="1"/>
</dbReference>
<dbReference type="Gene3D" id="1.50.10.10">
    <property type="match status" value="1"/>
</dbReference>
<dbReference type="GO" id="GO:0030596">
    <property type="term" value="F:alpha-L-rhamnosidase activity"/>
    <property type="evidence" value="ECO:0007669"/>
    <property type="project" value="UniProtKB-EC"/>
</dbReference>
<dbReference type="InterPro" id="IPR008928">
    <property type="entry name" value="6-hairpin_glycosidase_sf"/>
</dbReference>
<dbReference type="GO" id="GO:0005975">
    <property type="term" value="P:carbohydrate metabolic process"/>
    <property type="evidence" value="ECO:0007669"/>
    <property type="project" value="InterPro"/>
</dbReference>
<dbReference type="InterPro" id="IPR008902">
    <property type="entry name" value="Rhamnosid_concanavalin"/>
</dbReference>
<dbReference type="Gene3D" id="2.60.120.260">
    <property type="entry name" value="Galactose-binding domain-like"/>
    <property type="match status" value="2"/>
</dbReference>
<feature type="domain" description="Alpha-L-rhamnosidase concanavalin-like" evidence="5">
    <location>
        <begin position="342"/>
        <end position="442"/>
    </location>
</feature>
<evidence type="ECO:0000259" key="6">
    <source>
        <dbReference type="Pfam" id="PF08531"/>
    </source>
</evidence>
<sequence length="910" mass="101557">MKKVSFLLFLQLLVVSVFAQVKVDHLKTENLTNPIGLDVVQPYFSWQLNSAQRNVMQSAYEIRVATDAAALAKADAWKSGKITSDQSIHVPYNGAALQANKKYYWQVRVWDNKGQASAWSAVASWQMGLLKPSDWKAQWIEPGYTEDNQFAAPLMRKEFSSGKKIKAATAYITAHGLYEAQINGKRVGDAYLTPGWTSYNKRLQYQAYDVTDLLKNGANVLAVTLGDGWYRGNFSFDHRRNIYGKDIALLFQLEIVYTDGTTASIVSDASWKSSTGAIRSNGIYQGEVVDATKEKSGWTLPGYNDNNWSAVKTSNASKEVLVATYNEPIKKQETFTNGKVITTSKGEKVIDFGQNLVGWVQIKARGKSGDTIKVSHAEVLDKNGNFYTENLRGAKAQAVYVLKGNGEEIFEPHFTFFGFRYIKVEGITTELQPQNFTAVALYSAMQQTGSFTSSDTLINQLQHNIEWGLRGNFLDVPTDCPQRDERMGWTGDAQAFFRTATFLRGVNNFFTKWLKDVKADQTKSGSVPHVIPNVLGEEGWAAGGSAGWADVSTIIPWEMYLVYGDKRILENQYSSMKAWVGYMQSQSTNDLWNKGDHFGDWLFYTMADDNDGKAAITNKFLIAQCFYAYSTQLLINAAKELGKADDVATYTALLQRIKTAFINEYTTPNGATMSNTQTSYVLALQFDLFPEALRQQAADRLVNNIKQYGNHLTTGFLGTPYLCHVLSRYGYSDVAYTLLLQKTYPSWLYPVTKGATTIWERWDGIRTNGDFQAITMNSFNHYAYGAIGDWMYRVMVGLDIDKDGIGYKKIRIQPHVGGKFTHASASYETQYGTLSSGWKLENGQLMLHAEVPANTTATIYIPAAAATDVLESGQPLALVKELQVVGKEKEYVVVKVGSGKYAFSTAFKTK</sequence>
<gene>
    <name evidence="9" type="ORF">IQ13_0780</name>
</gene>
<dbReference type="InterPro" id="IPR035398">
    <property type="entry name" value="Bac_rhamnosid_C"/>
</dbReference>
<keyword evidence="3" id="KW-0378">Hydrolase</keyword>
<evidence type="ECO:0000259" key="8">
    <source>
        <dbReference type="Pfam" id="PF17390"/>
    </source>
</evidence>
<dbReference type="PANTHER" id="PTHR33307">
    <property type="entry name" value="ALPHA-RHAMNOSIDASE (EUROFUNG)"/>
    <property type="match status" value="1"/>
</dbReference>
<dbReference type="InterPro" id="IPR016007">
    <property type="entry name" value="Alpha_rhamnosid"/>
</dbReference>
<dbReference type="AlphaFoldDB" id="A0A562SWD8"/>
<reference evidence="9 10" key="1">
    <citation type="journal article" date="2015" name="Stand. Genomic Sci.">
        <title>Genomic Encyclopedia of Bacterial and Archaeal Type Strains, Phase III: the genomes of soil and plant-associated and newly described type strains.</title>
        <authorList>
            <person name="Whitman W.B."/>
            <person name="Woyke T."/>
            <person name="Klenk H.P."/>
            <person name="Zhou Y."/>
            <person name="Lilburn T.G."/>
            <person name="Beck B.J."/>
            <person name="De Vos P."/>
            <person name="Vandamme P."/>
            <person name="Eisen J.A."/>
            <person name="Garrity G."/>
            <person name="Hugenholtz P."/>
            <person name="Kyrpides N.C."/>
        </authorList>
    </citation>
    <scope>NUCLEOTIDE SEQUENCE [LARGE SCALE GENOMIC DNA]</scope>
    <source>
        <strain evidence="9 10">CGMCC 1.7271</strain>
    </source>
</reference>
<dbReference type="Pfam" id="PF05592">
    <property type="entry name" value="Bac_rhamnosid"/>
    <property type="match status" value="1"/>
</dbReference>
<feature type="domain" description="Alpha-L-rhamnosidase six-hairpin glycosidase" evidence="7">
    <location>
        <begin position="446"/>
        <end position="794"/>
    </location>
</feature>
<evidence type="ECO:0000256" key="3">
    <source>
        <dbReference type="ARBA" id="ARBA00022801"/>
    </source>
</evidence>
<feature type="domain" description="Alpha-L-rhamnosidase C-terminal" evidence="8">
    <location>
        <begin position="802"/>
        <end position="869"/>
    </location>
</feature>
<dbReference type="Gene3D" id="2.60.40.10">
    <property type="entry name" value="Immunoglobulins"/>
    <property type="match status" value="1"/>
</dbReference>
<comment type="caution">
    <text evidence="9">The sequence shown here is derived from an EMBL/GenBank/DDBJ whole genome shotgun (WGS) entry which is preliminary data.</text>
</comment>
<dbReference type="EC" id="3.2.1.40" evidence="2"/>
<protein>
    <recommendedName>
        <fullName evidence="2">alpha-L-rhamnosidase</fullName>
        <ecNumber evidence="2">3.2.1.40</ecNumber>
    </recommendedName>
</protein>
<dbReference type="Pfam" id="PF17390">
    <property type="entry name" value="Bac_rhamnosid_C"/>
    <property type="match status" value="1"/>
</dbReference>
<organism evidence="9 10">
    <name type="scientific">Lacibacter cauensis</name>
    <dbReference type="NCBI Taxonomy" id="510947"/>
    <lineage>
        <taxon>Bacteria</taxon>
        <taxon>Pseudomonadati</taxon>
        <taxon>Bacteroidota</taxon>
        <taxon>Chitinophagia</taxon>
        <taxon>Chitinophagales</taxon>
        <taxon>Chitinophagaceae</taxon>
        <taxon>Lacibacter</taxon>
    </lineage>
</organism>
<feature type="signal peptide" evidence="4">
    <location>
        <begin position="1"/>
        <end position="19"/>
    </location>
</feature>
<dbReference type="Pfam" id="PF17389">
    <property type="entry name" value="Bac_rhamnosid6H"/>
    <property type="match status" value="1"/>
</dbReference>
<dbReference type="InterPro" id="IPR013737">
    <property type="entry name" value="Bac_rhamnosid_N"/>
</dbReference>
<dbReference type="PANTHER" id="PTHR33307:SF6">
    <property type="entry name" value="ALPHA-RHAMNOSIDASE (EUROFUNG)-RELATED"/>
    <property type="match status" value="1"/>
</dbReference>